<accession>A0ABX0Z2E5</accession>
<name>A0ABX0Z2E5_9ACTN</name>
<evidence type="ECO:0000313" key="3">
    <source>
        <dbReference type="Proteomes" id="UP000783871"/>
    </source>
</evidence>
<gene>
    <name evidence="2" type="ORF">HCJ94_00285</name>
</gene>
<dbReference type="Pfam" id="PF01936">
    <property type="entry name" value="NYN"/>
    <property type="match status" value="1"/>
</dbReference>
<evidence type="ECO:0000259" key="1">
    <source>
        <dbReference type="Pfam" id="PF01936"/>
    </source>
</evidence>
<evidence type="ECO:0000313" key="2">
    <source>
        <dbReference type="EMBL" id="NJP30469.1"/>
    </source>
</evidence>
<organism evidence="2 3">
    <name type="scientific">Micromonospora thermarum</name>
    <dbReference type="NCBI Taxonomy" id="2720024"/>
    <lineage>
        <taxon>Bacteria</taxon>
        <taxon>Bacillati</taxon>
        <taxon>Actinomycetota</taxon>
        <taxon>Actinomycetes</taxon>
        <taxon>Micromonosporales</taxon>
        <taxon>Micromonosporaceae</taxon>
        <taxon>Micromonospora</taxon>
    </lineage>
</organism>
<keyword evidence="3" id="KW-1185">Reference proteome</keyword>
<dbReference type="EMBL" id="JAATEO010000001">
    <property type="protein sequence ID" value="NJP30469.1"/>
    <property type="molecule type" value="Genomic_DNA"/>
</dbReference>
<comment type="caution">
    <text evidence="2">The sequence shown here is derived from an EMBL/GenBank/DDBJ whole genome shotgun (WGS) entry which is preliminary data.</text>
</comment>
<proteinExistence type="predicted"/>
<dbReference type="InterPro" id="IPR021139">
    <property type="entry name" value="NYN"/>
</dbReference>
<sequence>MNVATVAAYIDGFNLYYGMKNKYGRRHMWLDVVELVRQLRPKDTVTAVHYFSAIVKNEPVAAQNQTSYIDAMKVRNGDLLHVHLGRFKERTIKDCRRCGKSYTCSCGRQYRSYEEKGTDVALGAMIVADAALRIADTTLLVSADTDLAPALATVKAVNPDQRIYLAMPPGNTRASNHLTRVGNLGQFFIRERALRDAQLPNIVADAATGQIYARPAKWS</sequence>
<reference evidence="2 3" key="1">
    <citation type="submission" date="2020-03" db="EMBL/GenBank/DDBJ databases">
        <title>WGS of actinomycetes isolated from Thailand.</title>
        <authorList>
            <person name="Thawai C."/>
        </authorList>
    </citation>
    <scope>NUCLEOTIDE SEQUENCE [LARGE SCALE GENOMIC DNA]</scope>
    <source>
        <strain evidence="2 3">HSS6-12</strain>
    </source>
</reference>
<dbReference type="CDD" id="cd18722">
    <property type="entry name" value="PIN_NicB-like"/>
    <property type="match status" value="1"/>
</dbReference>
<dbReference type="Proteomes" id="UP000783871">
    <property type="component" value="Unassembled WGS sequence"/>
</dbReference>
<protein>
    <submittedName>
        <fullName evidence="2">NYN domain-containing protein</fullName>
    </submittedName>
</protein>
<feature type="domain" description="NYN" evidence="1">
    <location>
        <begin position="6"/>
        <end position="165"/>
    </location>
</feature>
<dbReference type="RefSeq" id="WP_167998911.1">
    <property type="nucleotide sequence ID" value="NZ_JAATEO010000001.1"/>
</dbReference>
<dbReference type="Gene3D" id="3.40.50.1010">
    <property type="entry name" value="5'-nuclease"/>
    <property type="match status" value="1"/>
</dbReference>